<evidence type="ECO:0008006" key="3">
    <source>
        <dbReference type="Google" id="ProtNLM"/>
    </source>
</evidence>
<evidence type="ECO:0000313" key="2">
    <source>
        <dbReference type="Proteomes" id="UP000291981"/>
    </source>
</evidence>
<proteinExistence type="predicted"/>
<sequence length="230" mass="25460">MKWKIGMYVAAVVLFLTACEDILEEVDLSDRQVAIFAPLDSTVVNSNTVNFNWDRVEDATAYRFQLAAPSFVDTQQLVLDSIFEVDTLGRVSTQIQQELVNGNYEWRIRAQNSGFETPYTSSTFTVNGDENVDLDPPNTPQLIAPLNGASQDEATVNFSWTREDVPGTAERDSIYFFSDAGLQNLVGKDIGANKAYAANFASGTFYWFVKAFDAAGNESDDSSTFSFTVN</sequence>
<dbReference type="Proteomes" id="UP000291981">
    <property type="component" value="Unassembled WGS sequence"/>
</dbReference>
<name>A0A4Q8QGX6_9FLAO</name>
<comment type="caution">
    <text evidence="1">The sequence shown here is derived from an EMBL/GenBank/DDBJ whole genome shotgun (WGS) entry which is preliminary data.</text>
</comment>
<dbReference type="RefSeq" id="WP_130608632.1">
    <property type="nucleotide sequence ID" value="NZ_SGIU01000001.1"/>
</dbReference>
<dbReference type="PROSITE" id="PS51257">
    <property type="entry name" value="PROKAR_LIPOPROTEIN"/>
    <property type="match status" value="1"/>
</dbReference>
<gene>
    <name evidence="1" type="ORF">EW142_01450</name>
</gene>
<dbReference type="AlphaFoldDB" id="A0A4Q8QGX6"/>
<keyword evidence="2" id="KW-1185">Reference proteome</keyword>
<reference evidence="1 2" key="1">
    <citation type="submission" date="2019-02" db="EMBL/GenBank/DDBJ databases">
        <title>Draft genome sequence of Muricauda sp. 176CP4-71.</title>
        <authorList>
            <person name="Park J.-S."/>
        </authorList>
    </citation>
    <scope>NUCLEOTIDE SEQUENCE [LARGE SCALE GENOMIC DNA]</scope>
    <source>
        <strain evidence="1 2">176CP4-71</strain>
    </source>
</reference>
<organism evidence="1 2">
    <name type="scientific">Flagellimonas allohymeniacidonis</name>
    <dbReference type="NCBI Taxonomy" id="2517819"/>
    <lineage>
        <taxon>Bacteria</taxon>
        <taxon>Pseudomonadati</taxon>
        <taxon>Bacteroidota</taxon>
        <taxon>Flavobacteriia</taxon>
        <taxon>Flavobacteriales</taxon>
        <taxon>Flavobacteriaceae</taxon>
        <taxon>Flagellimonas</taxon>
    </lineage>
</organism>
<accession>A0A4Q8QGX6</accession>
<dbReference type="OrthoDB" id="1121506at2"/>
<protein>
    <recommendedName>
        <fullName evidence="3">Fibronectin type-III domain-containing protein</fullName>
    </recommendedName>
</protein>
<dbReference type="EMBL" id="SGIU01000001">
    <property type="protein sequence ID" value="TAI48498.1"/>
    <property type="molecule type" value="Genomic_DNA"/>
</dbReference>
<dbReference type="InterPro" id="IPR013783">
    <property type="entry name" value="Ig-like_fold"/>
</dbReference>
<evidence type="ECO:0000313" key="1">
    <source>
        <dbReference type="EMBL" id="TAI48498.1"/>
    </source>
</evidence>
<dbReference type="Gene3D" id="2.60.40.10">
    <property type="entry name" value="Immunoglobulins"/>
    <property type="match status" value="2"/>
</dbReference>